<dbReference type="KEGG" id="chig:CH63R_10748"/>
<gene>
    <name evidence="1" type="ORF">CH63R_10748</name>
</gene>
<accession>A0A1B7Y3P9</accession>
<keyword evidence="2" id="KW-1185">Reference proteome</keyword>
<dbReference type="Proteomes" id="UP000092177">
    <property type="component" value="Unassembled WGS sequence"/>
</dbReference>
<name>A0A1B7Y3P9_COLHI</name>
<reference evidence="2" key="1">
    <citation type="journal article" date="2017" name="BMC Genomics">
        <title>Gapless genome assembly of Colletotrichum higginsianum reveals chromosome structure and association of transposable elements with secondary metabolite gene clusters.</title>
        <authorList>
            <person name="Dallery J.-F."/>
            <person name="Lapalu N."/>
            <person name="Zampounis A."/>
            <person name="Pigne S."/>
            <person name="Luyten I."/>
            <person name="Amselem J."/>
            <person name="Wittenberg A.H.J."/>
            <person name="Zhou S."/>
            <person name="de Queiroz M.V."/>
            <person name="Robin G.P."/>
            <person name="Auger A."/>
            <person name="Hainaut M."/>
            <person name="Henrissat B."/>
            <person name="Kim K.-T."/>
            <person name="Lee Y.-H."/>
            <person name="Lespinet O."/>
            <person name="Schwartz D.C."/>
            <person name="Thon M.R."/>
            <person name="O'Connell R.J."/>
        </authorList>
    </citation>
    <scope>NUCLEOTIDE SEQUENCE [LARGE SCALE GENOMIC DNA]</scope>
    <source>
        <strain evidence="2">IMI 349063</strain>
    </source>
</reference>
<dbReference type="RefSeq" id="XP_018155146.1">
    <property type="nucleotide sequence ID" value="XM_018305722.1"/>
</dbReference>
<proteinExistence type="predicted"/>
<dbReference type="GeneID" id="28869829"/>
<evidence type="ECO:0000313" key="2">
    <source>
        <dbReference type="Proteomes" id="UP000092177"/>
    </source>
</evidence>
<dbReference type="EMBL" id="LTAN01000007">
    <property type="protein sequence ID" value="OBR06628.1"/>
    <property type="molecule type" value="Genomic_DNA"/>
</dbReference>
<organism evidence="1 2">
    <name type="scientific">Colletotrichum higginsianum (strain IMI 349063)</name>
    <name type="common">Crucifer anthracnose fungus</name>
    <dbReference type="NCBI Taxonomy" id="759273"/>
    <lineage>
        <taxon>Eukaryota</taxon>
        <taxon>Fungi</taxon>
        <taxon>Dikarya</taxon>
        <taxon>Ascomycota</taxon>
        <taxon>Pezizomycotina</taxon>
        <taxon>Sordariomycetes</taxon>
        <taxon>Hypocreomycetidae</taxon>
        <taxon>Glomerellales</taxon>
        <taxon>Glomerellaceae</taxon>
        <taxon>Colletotrichum</taxon>
        <taxon>Colletotrichum destructivum species complex</taxon>
    </lineage>
</organism>
<evidence type="ECO:0000313" key="1">
    <source>
        <dbReference type="EMBL" id="OBR06628.1"/>
    </source>
</evidence>
<sequence>MNSPPHLTNDISFESTTSGPNVERALLLANCPDKLVDMMQHEAFKVSDLAAAEELAKNPAPLRMFLWVSGVASVITTLEGHGAGHT</sequence>
<dbReference type="AlphaFoldDB" id="A0A1B7Y3P9"/>
<comment type="caution">
    <text evidence="1">The sequence shown here is derived from an EMBL/GenBank/DDBJ whole genome shotgun (WGS) entry which is preliminary data.</text>
</comment>
<dbReference type="VEuPathDB" id="FungiDB:CH63R_10748"/>
<protein>
    <submittedName>
        <fullName evidence="1">Uncharacterized protein</fullName>
    </submittedName>
</protein>